<dbReference type="Gene3D" id="3.40.50.200">
    <property type="entry name" value="Peptidase S8/S53 domain"/>
    <property type="match status" value="1"/>
</dbReference>
<keyword evidence="12" id="KW-1185">Reference proteome</keyword>
<evidence type="ECO:0000256" key="3">
    <source>
        <dbReference type="ARBA" id="ARBA00022729"/>
    </source>
</evidence>
<name>A0A166UW95_9HYPO</name>
<dbReference type="InterPro" id="IPR023828">
    <property type="entry name" value="Peptidase_S8_Ser-AS"/>
</dbReference>
<evidence type="ECO:0000259" key="10">
    <source>
        <dbReference type="Pfam" id="PF05922"/>
    </source>
</evidence>
<dbReference type="PROSITE" id="PS00136">
    <property type="entry name" value="SUBTILASE_ASP"/>
    <property type="match status" value="1"/>
</dbReference>
<dbReference type="Gene3D" id="3.30.70.80">
    <property type="entry name" value="Peptidase S8 propeptide/proteinase inhibitor I9"/>
    <property type="match status" value="1"/>
</dbReference>
<dbReference type="InterPro" id="IPR022398">
    <property type="entry name" value="Peptidase_S8_His-AS"/>
</dbReference>
<reference evidence="11 12" key="1">
    <citation type="journal article" date="2016" name="Genome Biol. Evol.">
        <title>Divergent and convergent evolution of fungal pathogenicity.</title>
        <authorList>
            <person name="Shang Y."/>
            <person name="Xiao G."/>
            <person name="Zheng P."/>
            <person name="Cen K."/>
            <person name="Zhan S."/>
            <person name="Wang C."/>
        </authorList>
    </citation>
    <scope>NUCLEOTIDE SEQUENCE [LARGE SCALE GENOMIC DNA]</scope>
    <source>
        <strain evidence="11 12">RCEF 2490</strain>
    </source>
</reference>
<protein>
    <submittedName>
        <fullName evidence="11">Alkaline serine protease</fullName>
    </submittedName>
</protein>
<dbReference type="PANTHER" id="PTHR43806:SF58">
    <property type="entry name" value="ALKALINE PROTEASE 1-RELATED"/>
    <property type="match status" value="1"/>
</dbReference>
<keyword evidence="3 8" id="KW-0732">Signal</keyword>
<dbReference type="OrthoDB" id="206201at2759"/>
<dbReference type="EMBL" id="AZGY01000001">
    <property type="protein sequence ID" value="OAA33038.1"/>
    <property type="molecule type" value="Genomic_DNA"/>
</dbReference>
<gene>
    <name evidence="11" type="ORF">AAL_00503</name>
</gene>
<evidence type="ECO:0000313" key="12">
    <source>
        <dbReference type="Proteomes" id="UP000078544"/>
    </source>
</evidence>
<evidence type="ECO:0000256" key="7">
    <source>
        <dbReference type="RuleBase" id="RU003355"/>
    </source>
</evidence>
<feature type="active site" description="Charge relay system" evidence="6">
    <location>
        <position position="172"/>
    </location>
</feature>
<dbReference type="InterPro" id="IPR036852">
    <property type="entry name" value="Peptidase_S8/S53_dom_sf"/>
</dbReference>
<dbReference type="STRING" id="1081109.A0A166UW95"/>
<sequence length="415" mass="44298">MKPATFLFALSSTALAAELTRSDGPAPLLGPSVGASVVPNEYMVVFRDVVSIDVAQAAAKIATGGSDYTYYSLINGFSATLTESALNNLRNRADVDFVEKVTKTKVPFVARPQGLKVAGEADEAEIKSAGRRVWYQRRAPWGLARISSRRNGIINYFFREPAGHGTCAYIVDTGIDDRNPEFGGRAEQLASFIKDQPIDGHGHGTFCAGIVGSKTYGVAKRTRLFGIKVNDDDGEGTVSTAVAGLNFIAYDWRRQQCPKGVVINISMAGEFSRAFNMAAAALVRRGLFVVASAGNSNMDANGTSPASEPTVCTVGASDKMDRRADFSNYGRLVNIHAPGVDITSLTPCGETCVQSGTSVAAPHVAGLGAYISSLENTRGANTCRRIRQLATSNILDNVPRNTPNLLTFNGAQRQW</sequence>
<dbReference type="SUPFAM" id="SSF54897">
    <property type="entry name" value="Protease propeptides/inhibitors"/>
    <property type="match status" value="1"/>
</dbReference>
<keyword evidence="5 6" id="KW-0720">Serine protease</keyword>
<dbReference type="PROSITE" id="PS00138">
    <property type="entry name" value="SUBTILASE_SER"/>
    <property type="match status" value="1"/>
</dbReference>
<proteinExistence type="inferred from homology"/>
<dbReference type="CDD" id="cd04077">
    <property type="entry name" value="Peptidases_S8_PCSK9_ProteinaseK_like"/>
    <property type="match status" value="1"/>
</dbReference>
<keyword evidence="4 6" id="KW-0378">Hydrolase</keyword>
<dbReference type="SUPFAM" id="SSF52743">
    <property type="entry name" value="Subtilisin-like"/>
    <property type="match status" value="1"/>
</dbReference>
<accession>A0A166UW95</accession>
<comment type="caution">
    <text evidence="11">The sequence shown here is derived from an EMBL/GenBank/DDBJ whole genome shotgun (WGS) entry which is preliminary data.</text>
</comment>
<comment type="similarity">
    <text evidence="1 6 7">Belongs to the peptidase S8 family.</text>
</comment>
<dbReference type="InterPro" id="IPR000209">
    <property type="entry name" value="Peptidase_S8/S53_dom"/>
</dbReference>
<dbReference type="PROSITE" id="PS51892">
    <property type="entry name" value="SUBTILASE"/>
    <property type="match status" value="1"/>
</dbReference>
<evidence type="ECO:0000256" key="8">
    <source>
        <dbReference type="SAM" id="SignalP"/>
    </source>
</evidence>
<evidence type="ECO:0000256" key="6">
    <source>
        <dbReference type="PROSITE-ProRule" id="PRU01240"/>
    </source>
</evidence>
<dbReference type="PANTHER" id="PTHR43806">
    <property type="entry name" value="PEPTIDASE S8"/>
    <property type="match status" value="1"/>
</dbReference>
<feature type="domain" description="Inhibitor I9" evidence="10">
    <location>
        <begin position="60"/>
        <end position="100"/>
    </location>
</feature>
<feature type="chain" id="PRO_5007880855" evidence="8">
    <location>
        <begin position="17"/>
        <end position="415"/>
    </location>
</feature>
<dbReference type="PROSITE" id="PS00137">
    <property type="entry name" value="SUBTILASE_HIS"/>
    <property type="match status" value="1"/>
</dbReference>
<dbReference type="AlphaFoldDB" id="A0A166UW95"/>
<organism evidence="11 12">
    <name type="scientific">Moelleriella libera RCEF 2490</name>
    <dbReference type="NCBI Taxonomy" id="1081109"/>
    <lineage>
        <taxon>Eukaryota</taxon>
        <taxon>Fungi</taxon>
        <taxon>Dikarya</taxon>
        <taxon>Ascomycota</taxon>
        <taxon>Pezizomycotina</taxon>
        <taxon>Sordariomycetes</taxon>
        <taxon>Hypocreomycetidae</taxon>
        <taxon>Hypocreales</taxon>
        <taxon>Clavicipitaceae</taxon>
        <taxon>Moelleriella</taxon>
    </lineage>
</organism>
<dbReference type="Proteomes" id="UP000078544">
    <property type="component" value="Unassembled WGS sequence"/>
</dbReference>
<dbReference type="FunFam" id="3.40.50.200:FF:000014">
    <property type="entry name" value="Proteinase K"/>
    <property type="match status" value="1"/>
</dbReference>
<dbReference type="InterPro" id="IPR010259">
    <property type="entry name" value="S8pro/Inhibitor_I9"/>
</dbReference>
<feature type="domain" description="Peptidase S8/S53" evidence="9">
    <location>
        <begin position="170"/>
        <end position="394"/>
    </location>
</feature>
<dbReference type="Pfam" id="PF00082">
    <property type="entry name" value="Peptidase_S8"/>
    <property type="match status" value="1"/>
</dbReference>
<evidence type="ECO:0000256" key="2">
    <source>
        <dbReference type="ARBA" id="ARBA00022670"/>
    </source>
</evidence>
<dbReference type="InterPro" id="IPR050131">
    <property type="entry name" value="Peptidase_S8_subtilisin-like"/>
</dbReference>
<dbReference type="GO" id="GO:0004252">
    <property type="term" value="F:serine-type endopeptidase activity"/>
    <property type="evidence" value="ECO:0007669"/>
    <property type="project" value="UniProtKB-UniRule"/>
</dbReference>
<dbReference type="PRINTS" id="PR00723">
    <property type="entry name" value="SUBTILISIN"/>
</dbReference>
<evidence type="ECO:0000313" key="11">
    <source>
        <dbReference type="EMBL" id="OAA33038.1"/>
    </source>
</evidence>
<dbReference type="InterPro" id="IPR034193">
    <property type="entry name" value="PCSK9_ProteinaseK-like"/>
</dbReference>
<feature type="active site" description="Charge relay system" evidence="6">
    <location>
        <position position="358"/>
    </location>
</feature>
<evidence type="ECO:0000256" key="4">
    <source>
        <dbReference type="ARBA" id="ARBA00022801"/>
    </source>
</evidence>
<evidence type="ECO:0000256" key="5">
    <source>
        <dbReference type="ARBA" id="ARBA00022825"/>
    </source>
</evidence>
<feature type="signal peptide" evidence="8">
    <location>
        <begin position="1"/>
        <end position="16"/>
    </location>
</feature>
<dbReference type="InterPro" id="IPR015500">
    <property type="entry name" value="Peptidase_S8_subtilisin-rel"/>
</dbReference>
<dbReference type="GO" id="GO:0005576">
    <property type="term" value="C:extracellular region"/>
    <property type="evidence" value="ECO:0007669"/>
    <property type="project" value="UniProtKB-ARBA"/>
</dbReference>
<dbReference type="InterPro" id="IPR037045">
    <property type="entry name" value="S8pro/Inhibitor_I9_sf"/>
</dbReference>
<evidence type="ECO:0000256" key="1">
    <source>
        <dbReference type="ARBA" id="ARBA00011073"/>
    </source>
</evidence>
<dbReference type="InterPro" id="IPR023827">
    <property type="entry name" value="Peptidase_S8_Asp-AS"/>
</dbReference>
<dbReference type="Pfam" id="PF05922">
    <property type="entry name" value="Inhibitor_I9"/>
    <property type="match status" value="1"/>
</dbReference>
<evidence type="ECO:0000259" key="9">
    <source>
        <dbReference type="Pfam" id="PF00082"/>
    </source>
</evidence>
<feature type="active site" description="Charge relay system" evidence="6">
    <location>
        <position position="203"/>
    </location>
</feature>
<dbReference type="GO" id="GO:0006508">
    <property type="term" value="P:proteolysis"/>
    <property type="evidence" value="ECO:0007669"/>
    <property type="project" value="UniProtKB-KW"/>
</dbReference>
<keyword evidence="2 6" id="KW-0645">Protease</keyword>